<accession>A0A9W7MUU0</accession>
<gene>
    <name evidence="3" type="ORF">HRI_004913700</name>
</gene>
<feature type="domain" description="Intermembrane lipid transfer protein VPS13-like C-terminal" evidence="2">
    <location>
        <begin position="236"/>
        <end position="344"/>
    </location>
</feature>
<keyword evidence="4" id="KW-1185">Reference proteome</keyword>
<dbReference type="Proteomes" id="UP001165190">
    <property type="component" value="Unassembled WGS sequence"/>
</dbReference>
<evidence type="ECO:0000313" key="4">
    <source>
        <dbReference type="Proteomes" id="UP001165190"/>
    </source>
</evidence>
<dbReference type="GO" id="GO:0006623">
    <property type="term" value="P:protein targeting to vacuole"/>
    <property type="evidence" value="ECO:0007669"/>
    <property type="project" value="TreeGrafter"/>
</dbReference>
<comment type="caution">
    <text evidence="3">The sequence shown here is derived from an EMBL/GenBank/DDBJ whole genome shotgun (WGS) entry which is preliminary data.</text>
</comment>
<proteinExistence type="predicted"/>
<name>A0A9W7MUU0_HIBTR</name>
<dbReference type="PANTHER" id="PTHR16166:SF137">
    <property type="entry name" value="PLECKSTRIN HOMOLOGY (PH) DOMAIN-CONTAINING PROTEIN"/>
    <property type="match status" value="1"/>
</dbReference>
<dbReference type="OrthoDB" id="1715802at2759"/>
<dbReference type="PANTHER" id="PTHR16166">
    <property type="entry name" value="VACUOLAR PROTEIN SORTING-ASSOCIATED PROTEIN VPS13"/>
    <property type="match status" value="1"/>
</dbReference>
<dbReference type="InterPro" id="IPR056748">
    <property type="entry name" value="VPS13-like_C"/>
</dbReference>
<organism evidence="3 4">
    <name type="scientific">Hibiscus trionum</name>
    <name type="common">Flower of an hour</name>
    <dbReference type="NCBI Taxonomy" id="183268"/>
    <lineage>
        <taxon>Eukaryota</taxon>
        <taxon>Viridiplantae</taxon>
        <taxon>Streptophyta</taxon>
        <taxon>Embryophyta</taxon>
        <taxon>Tracheophyta</taxon>
        <taxon>Spermatophyta</taxon>
        <taxon>Magnoliopsida</taxon>
        <taxon>eudicotyledons</taxon>
        <taxon>Gunneridae</taxon>
        <taxon>Pentapetalae</taxon>
        <taxon>rosids</taxon>
        <taxon>malvids</taxon>
        <taxon>Malvales</taxon>
        <taxon>Malvaceae</taxon>
        <taxon>Malvoideae</taxon>
        <taxon>Hibiscus</taxon>
    </lineage>
</organism>
<evidence type="ECO:0000313" key="3">
    <source>
        <dbReference type="EMBL" id="GMJ12445.1"/>
    </source>
</evidence>
<sequence>MKISFRSLKLSCIDHFPSSELFSLIDVSEVRFKVSLETAPAQRPQGVLGVWSPILSAIGNAFKFQVHLRRVTRKDRFMRRSSILPAIGNRIWRDLIHNPLHLLFSLDVLGMTSSTLASLSKGFAELSTDGQFLQLRSKQVSSRRITGVRDGIVQGTEALAQGVAFGVSGIVRKPVESTRQNGFMGFAHGIGRAFLGFVVQPVSGALDFFSLTVNGIEASCSKCLEALKNNSTFQRIRNPRAIHADGILREYSEKEATGQMVLYLAEASRRFGCTEIFKEPSKFAWSDYYEEHFLVPFQKILLVTNKRVMLLQCSSFEKMDKKPCKIIWDVPWEELMALELAKAGSHLPSCLLLHLKNFRRSEAFVRVIKCSVEEVEGTEPQAVRICTVVRKMWRAHQSDPNSIEPKVPSSQRHLHLSWSEIDKKAPHTLKKSIIKSGDLSSSSSASDGTKFIEHSVNFLKIWSSEREVKGRCALCRKQVADDGGVCSIWRPICPEGYVSVGDIAHIGSHPPTVAAVYRNIDNLFALPVGYDLVWRNCLDDYATPVSIWYPRAPAGFISPGCIAVADFAEPEADFVRCVAETLAEETTFEEQKVWIAPESYPWGCHVYQVQSDALHFVALRESKEESGWKPTRVRDDFQPQLSPESQ</sequence>
<dbReference type="Pfam" id="PF06101">
    <property type="entry name" value="Vps62"/>
    <property type="match status" value="1"/>
</dbReference>
<evidence type="ECO:0000259" key="2">
    <source>
        <dbReference type="Pfam" id="PF25037"/>
    </source>
</evidence>
<dbReference type="AlphaFoldDB" id="A0A9W7MUU0"/>
<dbReference type="Pfam" id="PF25037">
    <property type="entry name" value="VPS13_C"/>
    <property type="match status" value="1"/>
</dbReference>
<dbReference type="InterPro" id="IPR026847">
    <property type="entry name" value="VPS13"/>
</dbReference>
<protein>
    <recommendedName>
        <fullName evidence="2">Intermembrane lipid transfer protein VPS13-like C-terminal domain-containing protein</fullName>
    </recommendedName>
</protein>
<reference evidence="3" key="1">
    <citation type="submission" date="2023-05" db="EMBL/GenBank/DDBJ databases">
        <title>Genome and transcriptome analyses reveal genes involved in the formation of fine ridges on petal epidermal cells in Hibiscus trionum.</title>
        <authorList>
            <person name="Koshimizu S."/>
            <person name="Masuda S."/>
            <person name="Ishii T."/>
            <person name="Shirasu K."/>
            <person name="Hoshino A."/>
            <person name="Arita M."/>
        </authorList>
    </citation>
    <scope>NUCLEOTIDE SEQUENCE</scope>
    <source>
        <strain evidence="3">Hamamatsu line</strain>
    </source>
</reference>
<dbReference type="EMBL" id="BSYR01000064">
    <property type="protein sequence ID" value="GMJ12445.1"/>
    <property type="molecule type" value="Genomic_DNA"/>
</dbReference>
<dbReference type="InterPro" id="IPR009291">
    <property type="entry name" value="Vps62"/>
</dbReference>
<feature type="compositionally biased region" description="Basic and acidic residues" evidence="1">
    <location>
        <begin position="624"/>
        <end position="637"/>
    </location>
</feature>
<dbReference type="GO" id="GO:0045053">
    <property type="term" value="P:protein retention in Golgi apparatus"/>
    <property type="evidence" value="ECO:0007669"/>
    <property type="project" value="TreeGrafter"/>
</dbReference>
<evidence type="ECO:0000256" key="1">
    <source>
        <dbReference type="SAM" id="MobiDB-lite"/>
    </source>
</evidence>
<feature type="region of interest" description="Disordered" evidence="1">
    <location>
        <begin position="624"/>
        <end position="646"/>
    </location>
</feature>